<evidence type="ECO:0000256" key="1">
    <source>
        <dbReference type="PROSITE-ProRule" id="PRU00371"/>
    </source>
</evidence>
<gene>
    <name evidence="3" type="ORF">AGLY_003119</name>
</gene>
<evidence type="ECO:0000313" key="4">
    <source>
        <dbReference type="Proteomes" id="UP000475862"/>
    </source>
</evidence>
<dbReference type="Pfam" id="PF02944">
    <property type="entry name" value="BESS"/>
    <property type="match status" value="1"/>
</dbReference>
<accession>A0A6G0U268</accession>
<dbReference type="OrthoDB" id="6628980at2759"/>
<dbReference type="GO" id="GO:0003677">
    <property type="term" value="F:DNA binding"/>
    <property type="evidence" value="ECO:0007669"/>
    <property type="project" value="InterPro"/>
</dbReference>
<proteinExistence type="predicted"/>
<protein>
    <recommendedName>
        <fullName evidence="2">BESS domain-containing protein</fullName>
    </recommendedName>
</protein>
<organism evidence="3 4">
    <name type="scientific">Aphis glycines</name>
    <name type="common">Soybean aphid</name>
    <dbReference type="NCBI Taxonomy" id="307491"/>
    <lineage>
        <taxon>Eukaryota</taxon>
        <taxon>Metazoa</taxon>
        <taxon>Ecdysozoa</taxon>
        <taxon>Arthropoda</taxon>
        <taxon>Hexapoda</taxon>
        <taxon>Insecta</taxon>
        <taxon>Pterygota</taxon>
        <taxon>Neoptera</taxon>
        <taxon>Paraneoptera</taxon>
        <taxon>Hemiptera</taxon>
        <taxon>Sternorrhyncha</taxon>
        <taxon>Aphidomorpha</taxon>
        <taxon>Aphidoidea</taxon>
        <taxon>Aphididae</taxon>
        <taxon>Aphidini</taxon>
        <taxon>Aphis</taxon>
        <taxon>Aphis</taxon>
    </lineage>
</organism>
<dbReference type="EMBL" id="VYZN01000009">
    <property type="protein sequence ID" value="KAE9543208.1"/>
    <property type="molecule type" value="Genomic_DNA"/>
</dbReference>
<sequence>NELRNKKWRHIRDAYNKYLSDEKKIRSNKKKPYTYAECLSFLNNTSKKKKTTGNFEAVEEDDATEHSVDDIVDVDYNNHEVSEVELIQSHKKKKSANITPFQKTLIEHLNNNEKESDPDRHLVMSFLPYLKKLNNDQKLDFQIHALKYLKKLTQTQTTPDHPIYGSYPTYYPLAQNMTSNIQYPYNSSVSTNPYSYPYASQSQTSVPPIEIPINPLNSQYSNTEHAIQTQQYTPTLKFSPSDNS</sequence>
<comment type="subcellular location">
    <subcellularLocation>
        <location evidence="1">Nucleus</location>
    </subcellularLocation>
</comment>
<keyword evidence="1" id="KW-0539">Nucleus</keyword>
<dbReference type="PROSITE" id="PS51031">
    <property type="entry name" value="BESS"/>
    <property type="match status" value="1"/>
</dbReference>
<dbReference type="InterPro" id="IPR004210">
    <property type="entry name" value="BESS_motif"/>
</dbReference>
<feature type="domain" description="BESS" evidence="2">
    <location>
        <begin position="116"/>
        <end position="155"/>
    </location>
</feature>
<reference evidence="3 4" key="1">
    <citation type="submission" date="2019-08" db="EMBL/GenBank/DDBJ databases">
        <title>The genome of the soybean aphid Biotype 1, its phylome, world population structure and adaptation to the North American continent.</title>
        <authorList>
            <person name="Giordano R."/>
            <person name="Donthu R.K."/>
            <person name="Hernandez A.G."/>
            <person name="Wright C.L."/>
            <person name="Zimin A.V."/>
        </authorList>
    </citation>
    <scope>NUCLEOTIDE SEQUENCE [LARGE SCALE GENOMIC DNA]</scope>
    <source>
        <tissue evidence="3">Whole aphids</tissue>
    </source>
</reference>
<evidence type="ECO:0000259" key="2">
    <source>
        <dbReference type="PROSITE" id="PS51031"/>
    </source>
</evidence>
<dbReference type="GO" id="GO:0005634">
    <property type="term" value="C:nucleus"/>
    <property type="evidence" value="ECO:0007669"/>
    <property type="project" value="UniProtKB-SubCell"/>
</dbReference>
<feature type="non-terminal residue" evidence="3">
    <location>
        <position position="1"/>
    </location>
</feature>
<comment type="caution">
    <text evidence="3">The sequence shown here is derived from an EMBL/GenBank/DDBJ whole genome shotgun (WGS) entry which is preliminary data.</text>
</comment>
<name>A0A6G0U268_APHGL</name>
<keyword evidence="4" id="KW-1185">Reference proteome</keyword>
<evidence type="ECO:0000313" key="3">
    <source>
        <dbReference type="EMBL" id="KAE9543208.1"/>
    </source>
</evidence>
<dbReference type="AlphaFoldDB" id="A0A6G0U268"/>
<dbReference type="Proteomes" id="UP000475862">
    <property type="component" value="Unassembled WGS sequence"/>
</dbReference>